<feature type="compositionally biased region" description="Basic and acidic residues" evidence="2">
    <location>
        <begin position="280"/>
        <end position="307"/>
    </location>
</feature>
<feature type="region of interest" description="Disordered" evidence="2">
    <location>
        <begin position="1"/>
        <end position="23"/>
    </location>
</feature>
<dbReference type="GO" id="GO:0004623">
    <property type="term" value="F:phospholipase A2 activity"/>
    <property type="evidence" value="ECO:0007669"/>
    <property type="project" value="TreeGrafter"/>
</dbReference>
<dbReference type="GO" id="GO:0035965">
    <property type="term" value="P:cardiolipin acyl-chain remodeling"/>
    <property type="evidence" value="ECO:0007669"/>
    <property type="project" value="TreeGrafter"/>
</dbReference>
<dbReference type="Pfam" id="PF00561">
    <property type="entry name" value="Abhydrolase_1"/>
    <property type="match status" value="1"/>
</dbReference>
<evidence type="ECO:0000313" key="4">
    <source>
        <dbReference type="EMBL" id="PWN46011.1"/>
    </source>
</evidence>
<dbReference type="PANTHER" id="PTHR42886">
    <property type="entry name" value="RE40534P-RELATED"/>
    <property type="match status" value="1"/>
</dbReference>
<dbReference type="OrthoDB" id="7457040at2759"/>
<dbReference type="GO" id="GO:0006654">
    <property type="term" value="P:phosphatidic acid biosynthetic process"/>
    <property type="evidence" value="ECO:0007669"/>
    <property type="project" value="TreeGrafter"/>
</dbReference>
<dbReference type="FunCoup" id="A0A316WBF4">
    <property type="interactions" value="138"/>
</dbReference>
<feature type="compositionally biased region" description="Polar residues" evidence="2">
    <location>
        <begin position="308"/>
        <end position="318"/>
    </location>
</feature>
<comment type="similarity">
    <text evidence="1">Belongs to the peptidase S33 family. ABHD4/ABHD5 subfamily.</text>
</comment>
<dbReference type="SUPFAM" id="SSF53474">
    <property type="entry name" value="alpha/beta-Hydrolases"/>
    <property type="match status" value="1"/>
</dbReference>
<dbReference type="GeneID" id="37034579"/>
<evidence type="ECO:0000256" key="1">
    <source>
        <dbReference type="ARBA" id="ARBA00038097"/>
    </source>
</evidence>
<dbReference type="GO" id="GO:0005743">
    <property type="term" value="C:mitochondrial inner membrane"/>
    <property type="evidence" value="ECO:0007669"/>
    <property type="project" value="TreeGrafter"/>
</dbReference>
<dbReference type="InterPro" id="IPR000073">
    <property type="entry name" value="AB_hydrolase_1"/>
</dbReference>
<dbReference type="Gene3D" id="3.40.50.1820">
    <property type="entry name" value="alpha/beta hydrolase"/>
    <property type="match status" value="2"/>
</dbReference>
<accession>A0A316WBF4</accession>
<feature type="compositionally biased region" description="Low complexity" evidence="2">
    <location>
        <begin position="1"/>
        <end position="18"/>
    </location>
</feature>
<feature type="compositionally biased region" description="Basic and acidic residues" evidence="2">
    <location>
        <begin position="343"/>
        <end position="360"/>
    </location>
</feature>
<dbReference type="InterPro" id="IPR029058">
    <property type="entry name" value="AB_hydrolase_fold"/>
</dbReference>
<dbReference type="GO" id="GO:0042171">
    <property type="term" value="F:lysophosphatidic acid acyltransferase activity"/>
    <property type="evidence" value="ECO:0007669"/>
    <property type="project" value="TreeGrafter"/>
</dbReference>
<dbReference type="InParanoid" id="A0A316WBF4"/>
<evidence type="ECO:0000256" key="2">
    <source>
        <dbReference type="SAM" id="MobiDB-lite"/>
    </source>
</evidence>
<dbReference type="AlphaFoldDB" id="A0A316WBF4"/>
<dbReference type="Proteomes" id="UP000245783">
    <property type="component" value="Unassembled WGS sequence"/>
</dbReference>
<dbReference type="RefSeq" id="XP_025373171.1">
    <property type="nucleotide sequence ID" value="XM_025512709.1"/>
</dbReference>
<sequence length="559" mass="60402">MATTAASPSAAASAASTTFQAPPIPTTWRSSLNAWFRGVQRDTAAAELHLYSMSTPYFKSATLDNAPNAPLDVAHAAAAGKVSGGGHATDLDVDGYAGRATAGAELAADGKVGSIRLVDIGPERHKKPTSGIGSWLGRKEAPRLVNMLEIGTPQPRESEEKVILLHGYGAGTAFYFQNLEAISQHPNSRLYALDWLGMGRSARVPFDVPKSAQANTDTRVEAAESFFTDSLEDWREVMGLEKMTLVGHSLGGYLSIAYTLKYPERVNRLVLISPAGIGADPDRGEETFAPKNEAKQEHDTHSSRQREWSGNTELSNSEPDPVVAEVRTQQADVAPSTSTMAAEDARRVAEKAEAAGKKASEGTSASDDGEYQHNPPPRLGKRRRQILTTLWDANFSPFGLLRNSFFFGPMLAGRYTSRRFGALSDEQLRTMHSYTAGIFMARGSSEYALAHLLAPGAYARKPMVDRIAPIKVPVSFMYGEHDWMDIQGGKEAVQRLKDAGNAHGSVFCVPHAGHHITLDNPRASNTLIRKILLGRADVAAKEGRRLRVGSGFSSDSETL</sequence>
<evidence type="ECO:0000313" key="5">
    <source>
        <dbReference type="Proteomes" id="UP000245783"/>
    </source>
</evidence>
<dbReference type="STRING" id="1522189.A0A316WBF4"/>
<keyword evidence="4" id="KW-0378">Hydrolase</keyword>
<name>A0A316WBF4_9BASI</name>
<feature type="domain" description="AB hydrolase-1" evidence="3">
    <location>
        <begin position="162"/>
        <end position="521"/>
    </location>
</feature>
<gene>
    <name evidence="4" type="ORF">IE81DRAFT_319379</name>
</gene>
<evidence type="ECO:0000259" key="3">
    <source>
        <dbReference type="Pfam" id="PF00561"/>
    </source>
</evidence>
<dbReference type="PANTHER" id="PTHR42886:SF29">
    <property type="entry name" value="PUMMELIG, ISOFORM A"/>
    <property type="match status" value="1"/>
</dbReference>
<keyword evidence="5" id="KW-1185">Reference proteome</keyword>
<dbReference type="EMBL" id="KZ819352">
    <property type="protein sequence ID" value="PWN46011.1"/>
    <property type="molecule type" value="Genomic_DNA"/>
</dbReference>
<feature type="region of interest" description="Disordered" evidence="2">
    <location>
        <begin position="275"/>
        <end position="380"/>
    </location>
</feature>
<organism evidence="4 5">
    <name type="scientific">Ceraceosorus guamensis</name>
    <dbReference type="NCBI Taxonomy" id="1522189"/>
    <lineage>
        <taxon>Eukaryota</taxon>
        <taxon>Fungi</taxon>
        <taxon>Dikarya</taxon>
        <taxon>Basidiomycota</taxon>
        <taxon>Ustilaginomycotina</taxon>
        <taxon>Exobasidiomycetes</taxon>
        <taxon>Ceraceosorales</taxon>
        <taxon>Ceraceosoraceae</taxon>
        <taxon>Ceraceosorus</taxon>
    </lineage>
</organism>
<reference evidence="4 5" key="1">
    <citation type="journal article" date="2018" name="Mol. Biol. Evol.">
        <title>Broad Genomic Sampling Reveals a Smut Pathogenic Ancestry of the Fungal Clade Ustilaginomycotina.</title>
        <authorList>
            <person name="Kijpornyongpan T."/>
            <person name="Mondo S.J."/>
            <person name="Barry K."/>
            <person name="Sandor L."/>
            <person name="Lee J."/>
            <person name="Lipzen A."/>
            <person name="Pangilinan J."/>
            <person name="LaButti K."/>
            <person name="Hainaut M."/>
            <person name="Henrissat B."/>
            <person name="Grigoriev I.V."/>
            <person name="Spatafora J.W."/>
            <person name="Aime M.C."/>
        </authorList>
    </citation>
    <scope>NUCLEOTIDE SEQUENCE [LARGE SCALE GENOMIC DNA]</scope>
    <source>
        <strain evidence="4 5">MCA 4658</strain>
    </source>
</reference>
<dbReference type="GO" id="GO:0055088">
    <property type="term" value="P:lipid homeostasis"/>
    <property type="evidence" value="ECO:0007669"/>
    <property type="project" value="TreeGrafter"/>
</dbReference>
<feature type="compositionally biased region" description="Polar residues" evidence="2">
    <location>
        <begin position="327"/>
        <end position="340"/>
    </location>
</feature>
<protein>
    <submittedName>
        <fullName evidence="4">Alpha/beta-hydrolase</fullName>
    </submittedName>
</protein>
<proteinExistence type="inferred from homology"/>